<evidence type="ECO:0000313" key="3">
    <source>
        <dbReference type="Proteomes" id="UP000534783"/>
    </source>
</evidence>
<dbReference type="Proteomes" id="UP000534783">
    <property type="component" value="Unassembled WGS sequence"/>
</dbReference>
<organism evidence="2 3">
    <name type="scientific">Candidatus Manganitrophus noduliformans</name>
    <dbReference type="NCBI Taxonomy" id="2606439"/>
    <lineage>
        <taxon>Bacteria</taxon>
        <taxon>Pseudomonadati</taxon>
        <taxon>Nitrospirota</taxon>
        <taxon>Nitrospiria</taxon>
        <taxon>Candidatus Troglogloeales</taxon>
        <taxon>Candidatus Manganitrophaceae</taxon>
        <taxon>Candidatus Manganitrophus</taxon>
    </lineage>
</organism>
<dbReference type="InterPro" id="IPR053850">
    <property type="entry name" value="Glyco_hydro_123_N_2"/>
</dbReference>
<dbReference type="RefSeq" id="WP_168059045.1">
    <property type="nucleotide sequence ID" value="NZ_VTOW01000001.1"/>
</dbReference>
<proteinExistence type="predicted"/>
<keyword evidence="3" id="KW-1185">Reference proteome</keyword>
<dbReference type="EMBL" id="VTOW01000001">
    <property type="protein sequence ID" value="NKE70811.1"/>
    <property type="molecule type" value="Genomic_DNA"/>
</dbReference>
<protein>
    <submittedName>
        <fullName evidence="2">DUF4091 domain-containing protein</fullName>
    </submittedName>
</protein>
<name>A0A7X6IAK5_9BACT</name>
<accession>A0A7X6IAK5</accession>
<evidence type="ECO:0000313" key="2">
    <source>
        <dbReference type="EMBL" id="NKE70811.1"/>
    </source>
</evidence>
<dbReference type="AlphaFoldDB" id="A0A7X6IAK5"/>
<gene>
    <name evidence="2" type="ORF">MNODULE_08680</name>
</gene>
<sequence>MDKGKRFDLPSAGWIVLGSFLMLLWSIQTAEAMVVWTDHATVKIRREISLTAPKTNQTSAVLKAAKNEFEAFQLIVSADSGNLSGVDVTVSDLAGPNGSLIPGSAVMIYKTAFINITTLSTTEGRLGFWPDALIPKRDEYTREVRNAFPFSVTSGRNQPVWIEIYVPQDAAPGLYRGTATVTASNQTPVVVPIELTVWNFILPSTSTVRTAYTIDYHLIPIGHGLGSAYLNYLDLIKTYAKANLLHRITNDYLPGPHIVPGGWDAFTDRFGPLMDGTERFPGGKLPGAKMTSYRMSIWAQETNVAFLRDIAQRAAARGWIDRLFAYTFDEPKPDQPAQWQTIKDRARALHQADPRLRSLVTTSIQGAGDFGITQCGSPRVEPCIDLFTPTIRYLDNKPTGREPGSEVPGGAETIGNQRSKYGPETWWYQACGSHGCGIIGGGQYDPEGYHTGWPAFMIDLPAMFNRVMQWQTFKYNLQGELYFDMVYAYGRRDPWVGQYDFGGNGDGTLYYPGTPAKIGGTTHIPIESIRLKLLREGMEDYEYMNLLAKLGDGDYAERQVDTVANRIYDWSRNPADLYRARENMALQILSHDASGGPTPGTADFKLSYSPASVTMIEGGAASSRVTLSSLFDFNAAIALTCSTSHPSVTCTVSPASVTPPVNGDTIATLNMATQSATPLGAHPVVIRAVSGGLTREGTVALTVTAPTPVGEPFDRADATDLGPNWNEYLTDFGISGNQVLNLDAASQEAQWTTSLGPDQDVAADCKVAAAGSSCGVMARWSNADNFYYARLDAGFGDIALFKKVNGAYTKLGTALRPMGYDTYYRLRLVVEGSTLSVYFAGENTPAIMLNDPSLNTGDYAGIRSYAAAVGATWFDRFHAVSSGNSDTFNRADDTNLGSNWNEYLADFGINGNEVANLDAASQEARWTASLGPNQEVSADCKTAAAGSSCGVMARWVDDGNYYYLRLDPGLGNIVLFKKVDGVYTALGTADRTMAFNTFYRLRLVAEGNTLTAFFAGETAPAITATDTSLVGAFSGIRSYAAAVGATGFDRFNAVSLGGRLGDPFNRANGTALGGGWNEYLLDFEVNGNQLRNSDTAGQEAQWTPAIGADQDVSADCMATAAGNSCGVTARWSDPNHFYYALVDPGLGSVVLFKRVNGVFTRLAMAGRPMSYNTFYQIRLVVQGSSLRVFFNGESTAAIDLSDTGLASGNYAGVRSYASAAAATSFDNFSVGHP</sequence>
<feature type="domain" description="Glycoside hydrolase 123 N-terminal" evidence="1">
    <location>
        <begin position="53"/>
        <end position="182"/>
    </location>
</feature>
<dbReference type="Pfam" id="PF22680">
    <property type="entry name" value="Glyco_hydro_123_N_2"/>
    <property type="match status" value="1"/>
</dbReference>
<reference evidence="2 3" key="1">
    <citation type="journal article" date="2020" name="Nature">
        <title>Bacterial chemolithoautotrophy via manganese oxidation.</title>
        <authorList>
            <person name="Yu H."/>
            <person name="Leadbetter J.R."/>
        </authorList>
    </citation>
    <scope>NUCLEOTIDE SEQUENCE [LARGE SCALE GENOMIC DNA]</scope>
    <source>
        <strain evidence="2 3">Mn-1</strain>
    </source>
</reference>
<comment type="caution">
    <text evidence="2">The sequence shown here is derived from an EMBL/GenBank/DDBJ whole genome shotgun (WGS) entry which is preliminary data.</text>
</comment>
<dbReference type="Gene3D" id="2.60.120.560">
    <property type="entry name" value="Exo-inulinase, domain 1"/>
    <property type="match status" value="3"/>
</dbReference>
<evidence type="ECO:0000259" key="1">
    <source>
        <dbReference type="Pfam" id="PF22680"/>
    </source>
</evidence>